<dbReference type="Gene3D" id="3.60.10.10">
    <property type="entry name" value="Endonuclease/exonuclease/phosphatase"/>
    <property type="match status" value="1"/>
</dbReference>
<name>A0A382S9N1_9ZZZZ</name>
<evidence type="ECO:0000256" key="1">
    <source>
        <dbReference type="ARBA" id="ARBA00001946"/>
    </source>
</evidence>
<dbReference type="NCBIfam" id="TIGR00633">
    <property type="entry name" value="xth"/>
    <property type="match status" value="1"/>
</dbReference>
<feature type="domain" description="Endonuclease/exonuclease/phosphatase" evidence="6">
    <location>
        <begin position="96"/>
        <end position="252"/>
    </location>
</feature>
<gene>
    <name evidence="7" type="ORF">METZ01_LOCUS359468</name>
</gene>
<reference evidence="7" key="1">
    <citation type="submission" date="2018-05" db="EMBL/GenBank/DDBJ databases">
        <authorList>
            <person name="Lanie J.A."/>
            <person name="Ng W.-L."/>
            <person name="Kazmierczak K.M."/>
            <person name="Andrzejewski T.M."/>
            <person name="Davidsen T.M."/>
            <person name="Wayne K.J."/>
            <person name="Tettelin H."/>
            <person name="Glass J.I."/>
            <person name="Rusch D."/>
            <person name="Podicherti R."/>
            <person name="Tsui H.-C.T."/>
            <person name="Winkler M.E."/>
        </authorList>
    </citation>
    <scope>NUCLEOTIDE SEQUENCE</scope>
</reference>
<dbReference type="PANTHER" id="PTHR43250">
    <property type="entry name" value="EXODEOXYRIBONUCLEASE III"/>
    <property type="match status" value="1"/>
</dbReference>
<feature type="non-terminal residue" evidence="7">
    <location>
        <position position="293"/>
    </location>
</feature>
<proteinExistence type="inferred from homology"/>
<evidence type="ECO:0000313" key="7">
    <source>
        <dbReference type="EMBL" id="SVD06614.1"/>
    </source>
</evidence>
<dbReference type="AlphaFoldDB" id="A0A382S9N1"/>
<comment type="cofactor">
    <cofactor evidence="1">
        <name>Mg(2+)</name>
        <dbReference type="ChEBI" id="CHEBI:18420"/>
    </cofactor>
</comment>
<dbReference type="InterPro" id="IPR036691">
    <property type="entry name" value="Endo/exonu/phosph_ase_sf"/>
</dbReference>
<evidence type="ECO:0000256" key="3">
    <source>
        <dbReference type="ARBA" id="ARBA00022723"/>
    </source>
</evidence>
<dbReference type="GO" id="GO:0046872">
    <property type="term" value="F:metal ion binding"/>
    <property type="evidence" value="ECO:0007669"/>
    <property type="project" value="UniProtKB-KW"/>
</dbReference>
<dbReference type="GO" id="GO:0008311">
    <property type="term" value="F:double-stranded DNA 3'-5' DNA exonuclease activity"/>
    <property type="evidence" value="ECO:0007669"/>
    <property type="project" value="InterPro"/>
</dbReference>
<dbReference type="PANTHER" id="PTHR43250:SF2">
    <property type="entry name" value="EXODEOXYRIBONUCLEASE III"/>
    <property type="match status" value="1"/>
</dbReference>
<organism evidence="7">
    <name type="scientific">marine metagenome</name>
    <dbReference type="NCBI Taxonomy" id="408172"/>
    <lineage>
        <taxon>unclassified sequences</taxon>
        <taxon>metagenomes</taxon>
        <taxon>ecological metagenomes</taxon>
    </lineage>
</organism>
<dbReference type="NCBIfam" id="TIGR00195">
    <property type="entry name" value="exoDNase_III"/>
    <property type="match status" value="1"/>
</dbReference>
<keyword evidence="4" id="KW-0378">Hydrolase</keyword>
<dbReference type="PROSITE" id="PS51435">
    <property type="entry name" value="AP_NUCLEASE_F1_4"/>
    <property type="match status" value="1"/>
</dbReference>
<evidence type="ECO:0000259" key="6">
    <source>
        <dbReference type="Pfam" id="PF03372"/>
    </source>
</evidence>
<dbReference type="InterPro" id="IPR004808">
    <property type="entry name" value="AP_endonuc_1"/>
</dbReference>
<dbReference type="InterPro" id="IPR005135">
    <property type="entry name" value="Endo/exonuclease/phosphatase"/>
</dbReference>
<protein>
    <recommendedName>
        <fullName evidence="6">Endonuclease/exonuclease/phosphatase domain-containing protein</fullName>
    </recommendedName>
</protein>
<dbReference type="EMBL" id="UINC01127472">
    <property type="protein sequence ID" value="SVD06614.1"/>
    <property type="molecule type" value="Genomic_DNA"/>
</dbReference>
<comment type="similarity">
    <text evidence="2">Belongs to the DNA repair enzymes AP/ExoA family.</text>
</comment>
<keyword evidence="3" id="KW-0479">Metal-binding</keyword>
<accession>A0A382S9N1</accession>
<dbReference type="GO" id="GO:0006281">
    <property type="term" value="P:DNA repair"/>
    <property type="evidence" value="ECO:0007669"/>
    <property type="project" value="InterPro"/>
</dbReference>
<sequence length="293" mass="33852">MDSPESLENLIPDDISKKLNDAGVSFSELRQGCTTPEKLTEAIYTHWRSGAIRVERNWNGILDSPEIVLYSNSACFLPDDRIFLESSRSRTSWKVATWNVNSIRTRLPLLLNWLEENKPHVVCLQETKVEDSQFPLWELNQSGYESVFYGQKSYNGVAILSKEPIKEVQKGFRNGYDPENARLIAATISGVRLINVYVPQGQTTESDKFQYKLEFLQELKQEITNINDSLKPFAIMGDFNIAPNAEDVWNEEIMKNKVSFHPKEHEHLKEISETGLTDIFRKFDQRPGQFSWW</sequence>
<keyword evidence="5" id="KW-0460">Magnesium</keyword>
<evidence type="ECO:0000256" key="5">
    <source>
        <dbReference type="ARBA" id="ARBA00022842"/>
    </source>
</evidence>
<evidence type="ECO:0000256" key="2">
    <source>
        <dbReference type="ARBA" id="ARBA00007092"/>
    </source>
</evidence>
<dbReference type="Pfam" id="PF03372">
    <property type="entry name" value="Exo_endo_phos"/>
    <property type="match status" value="1"/>
</dbReference>
<dbReference type="SUPFAM" id="SSF56219">
    <property type="entry name" value="DNase I-like"/>
    <property type="match status" value="1"/>
</dbReference>
<evidence type="ECO:0000256" key="4">
    <source>
        <dbReference type="ARBA" id="ARBA00022801"/>
    </source>
</evidence>
<dbReference type="InterPro" id="IPR037493">
    <property type="entry name" value="ExoIII-like"/>
</dbReference>